<proteinExistence type="predicted"/>
<reference evidence="2" key="1">
    <citation type="submission" date="2024-07" db="EMBL/GenBank/DDBJ databases">
        <authorList>
            <person name="Kim Y.J."/>
            <person name="Jeong J.Y."/>
        </authorList>
    </citation>
    <scope>NUCLEOTIDE SEQUENCE</scope>
    <source>
        <strain evidence="2">GIHE-MW2</strain>
    </source>
</reference>
<organism evidence="2">
    <name type="scientific">Planktothricoides raciborskii GIHE-MW2</name>
    <dbReference type="NCBI Taxonomy" id="2792601"/>
    <lineage>
        <taxon>Bacteria</taxon>
        <taxon>Bacillati</taxon>
        <taxon>Cyanobacteriota</taxon>
        <taxon>Cyanophyceae</taxon>
        <taxon>Oscillatoriophycideae</taxon>
        <taxon>Oscillatoriales</taxon>
        <taxon>Oscillatoriaceae</taxon>
        <taxon>Planktothricoides</taxon>
    </lineage>
</organism>
<evidence type="ECO:0000313" key="2">
    <source>
        <dbReference type="EMBL" id="XCM37033.1"/>
    </source>
</evidence>
<dbReference type="RefSeq" id="WP_354635370.1">
    <property type="nucleotide sequence ID" value="NZ_CP159837.1"/>
</dbReference>
<dbReference type="EMBL" id="CP159837">
    <property type="protein sequence ID" value="XCM37033.1"/>
    <property type="molecule type" value="Genomic_DNA"/>
</dbReference>
<dbReference type="InterPro" id="IPR018739">
    <property type="entry name" value="DUF2281"/>
</dbReference>
<evidence type="ECO:0000259" key="1">
    <source>
        <dbReference type="Pfam" id="PF10047"/>
    </source>
</evidence>
<accession>A0AAU8JFG3</accession>
<protein>
    <submittedName>
        <fullName evidence="2">DUF2281 domain-containing protein</fullName>
    </submittedName>
</protein>
<feature type="domain" description="DUF2281" evidence="1">
    <location>
        <begin position="199"/>
        <end position="231"/>
    </location>
</feature>
<name>A0AAU8JFG3_9CYAN</name>
<feature type="domain" description="DUF2281" evidence="1">
    <location>
        <begin position="5"/>
        <end position="40"/>
    </location>
</feature>
<dbReference type="AlphaFoldDB" id="A0AAU8JFG3"/>
<dbReference type="Pfam" id="PF10047">
    <property type="entry name" value="DUF2281"/>
    <property type="match status" value="2"/>
</dbReference>
<sequence length="232" mass="26072">MTQAKILEKYEALPESLKIEVGHYIEFLLEKYVHSTGASRPNGKEENQDEALTSRGVDIDIADISIEEVKNRVVDPSKTMNRQFFAGQLEAFLNAEDKSSEGIGREVIEARINKWASLKETLRRESGGKKKVAARKAQIRSLAEVGTPEAIEELKEVFKELNQMAEDGEFPHWTAGVVAGLLKDVNASLGHDLYEDENQQNLEKSHGYGSWAGQIIMSDDFDEPLEDLKDYM</sequence>
<gene>
    <name evidence="2" type="ORF">ABWT76_005839</name>
</gene>